<dbReference type="EMBL" id="DUZY01000007">
    <property type="protein sequence ID" value="DAD46321.1"/>
    <property type="molecule type" value="Genomic_DNA"/>
</dbReference>
<dbReference type="Proteomes" id="UP000607653">
    <property type="component" value="Unassembled WGS sequence"/>
</dbReference>
<evidence type="ECO:0000259" key="1">
    <source>
        <dbReference type="Pfam" id="PF13088"/>
    </source>
</evidence>
<proteinExistence type="predicted"/>
<dbReference type="Pfam" id="PF13088">
    <property type="entry name" value="BNR_2"/>
    <property type="match status" value="1"/>
</dbReference>
<accession>A0A822ZRZ5</accession>
<keyword evidence="3" id="KW-1185">Reference proteome</keyword>
<reference evidence="2 3" key="1">
    <citation type="journal article" date="2020" name="Mol. Biol. Evol.">
        <title>Distinct Expression and Methylation Patterns for Genes with Different Fates following a Single Whole-Genome Duplication in Flowering Plants.</title>
        <authorList>
            <person name="Shi T."/>
            <person name="Rahmani R.S."/>
            <person name="Gugger P.F."/>
            <person name="Wang M."/>
            <person name="Li H."/>
            <person name="Zhang Y."/>
            <person name="Li Z."/>
            <person name="Wang Q."/>
            <person name="Van de Peer Y."/>
            <person name="Marchal K."/>
            <person name="Chen J."/>
        </authorList>
    </citation>
    <scope>NUCLEOTIDE SEQUENCE [LARGE SCALE GENOMIC DNA]</scope>
    <source>
        <tissue evidence="2">Leaf</tissue>
    </source>
</reference>
<evidence type="ECO:0000313" key="3">
    <source>
        <dbReference type="Proteomes" id="UP000607653"/>
    </source>
</evidence>
<dbReference type="InterPro" id="IPR011040">
    <property type="entry name" value="Sialidase"/>
</dbReference>
<dbReference type="PANTHER" id="PTHR43752:SF2">
    <property type="entry name" value="BNR_ASP-BOX REPEAT FAMILY PROTEIN"/>
    <property type="match status" value="1"/>
</dbReference>
<comment type="caution">
    <text evidence="2">The sequence shown here is derived from an EMBL/GenBank/DDBJ whole genome shotgun (WGS) entry which is preliminary data.</text>
</comment>
<feature type="domain" description="Sialidase" evidence="1">
    <location>
        <begin position="34"/>
        <end position="84"/>
    </location>
</feature>
<name>A0A822ZRZ5_NELNU</name>
<sequence>MQVQVLRLEFTFPTNSAPFSSCHASTIVVVARDHFLVAYFGGSVEGAPDMKIWLQTYKDSCWYPPIVADEEPNVSMWNPVLFKFPS</sequence>
<organism evidence="2 3">
    <name type="scientific">Nelumbo nucifera</name>
    <name type="common">Sacred lotus</name>
    <dbReference type="NCBI Taxonomy" id="4432"/>
    <lineage>
        <taxon>Eukaryota</taxon>
        <taxon>Viridiplantae</taxon>
        <taxon>Streptophyta</taxon>
        <taxon>Embryophyta</taxon>
        <taxon>Tracheophyta</taxon>
        <taxon>Spermatophyta</taxon>
        <taxon>Magnoliopsida</taxon>
        <taxon>Proteales</taxon>
        <taxon>Nelumbonaceae</taxon>
        <taxon>Nelumbo</taxon>
    </lineage>
</organism>
<gene>
    <name evidence="2" type="ORF">HUJ06_004551</name>
</gene>
<protein>
    <recommendedName>
        <fullName evidence="1">Sialidase domain-containing protein</fullName>
    </recommendedName>
</protein>
<evidence type="ECO:0000313" key="2">
    <source>
        <dbReference type="EMBL" id="DAD46321.1"/>
    </source>
</evidence>
<dbReference type="PANTHER" id="PTHR43752">
    <property type="entry name" value="BNR/ASP-BOX REPEAT FAMILY PROTEIN"/>
    <property type="match status" value="1"/>
</dbReference>
<dbReference type="AlphaFoldDB" id="A0A822ZRZ5"/>